<name>A0A8H2LC15_9FLAO</name>
<sequence>MKINPLIYLFLLVFISCNNDKKESDKDIDTDSVKKELTSYNYVYEGDLERAYIKHRIIDLKKELESLNATIQAGKNDENSIVFLEETEAEILKLNNDYQAIILVKKGVLPIIPPPPPPPPVPCLCFDVFNRLNQVVATNTVVSLSATLTDNNGKKIFSTKDIMPEPILDTRLVVFDLNTDLEKFTDEGFLTIEKIMKDDSKKTYDVSVSVHPIENTP</sequence>
<comment type="caution">
    <text evidence="2">The sequence shown here is derived from an EMBL/GenBank/DDBJ whole genome shotgun (WGS) entry which is preliminary data.</text>
</comment>
<proteinExistence type="predicted"/>
<dbReference type="Proteomes" id="UP000323324">
    <property type="component" value="Unassembled WGS sequence"/>
</dbReference>
<dbReference type="RefSeq" id="WP_148370385.1">
    <property type="nucleotide sequence ID" value="NZ_VSKM01000011.1"/>
</dbReference>
<dbReference type="AlphaFoldDB" id="A0A8H2LC15"/>
<keyword evidence="3" id="KW-1185">Reference proteome</keyword>
<organism evidence="2 3">
    <name type="scientific">Bizionia saleffrena</name>
    <dbReference type="NCBI Taxonomy" id="291189"/>
    <lineage>
        <taxon>Bacteria</taxon>
        <taxon>Pseudomonadati</taxon>
        <taxon>Bacteroidota</taxon>
        <taxon>Flavobacteriia</taxon>
        <taxon>Flavobacteriales</taxon>
        <taxon>Flavobacteriaceae</taxon>
        <taxon>Bizionia</taxon>
    </lineage>
</organism>
<evidence type="ECO:0000313" key="2">
    <source>
        <dbReference type="EMBL" id="TYB72492.1"/>
    </source>
</evidence>
<protein>
    <submittedName>
        <fullName evidence="2">Uncharacterized protein</fullName>
    </submittedName>
</protein>
<reference evidence="2 3" key="1">
    <citation type="submission" date="2019-08" db="EMBL/GenBank/DDBJ databases">
        <title>Genomes of Antarctic Bizionia species.</title>
        <authorList>
            <person name="Bowman J.P."/>
        </authorList>
    </citation>
    <scope>NUCLEOTIDE SEQUENCE [LARGE SCALE GENOMIC DNA]</scope>
    <source>
        <strain evidence="2 3">HFD</strain>
    </source>
</reference>
<accession>A0A8H2LC15</accession>
<evidence type="ECO:0000313" key="3">
    <source>
        <dbReference type="Proteomes" id="UP000323324"/>
    </source>
</evidence>
<feature type="coiled-coil region" evidence="1">
    <location>
        <begin position="57"/>
        <end position="104"/>
    </location>
</feature>
<gene>
    <name evidence="2" type="ORF">ES676_11015</name>
</gene>
<evidence type="ECO:0000256" key="1">
    <source>
        <dbReference type="SAM" id="Coils"/>
    </source>
</evidence>
<keyword evidence="1" id="KW-0175">Coiled coil</keyword>
<dbReference type="PROSITE" id="PS51257">
    <property type="entry name" value="PROKAR_LIPOPROTEIN"/>
    <property type="match status" value="1"/>
</dbReference>
<dbReference type="EMBL" id="VSKM01000011">
    <property type="protein sequence ID" value="TYB72492.1"/>
    <property type="molecule type" value="Genomic_DNA"/>
</dbReference>